<dbReference type="InterPro" id="IPR003607">
    <property type="entry name" value="HD/PDEase_dom"/>
</dbReference>
<dbReference type="SUPFAM" id="SSF109604">
    <property type="entry name" value="HD-domain/PDEase-like"/>
    <property type="match status" value="1"/>
</dbReference>
<dbReference type="CDD" id="cd00077">
    <property type="entry name" value="HDc"/>
    <property type="match status" value="1"/>
</dbReference>
<feature type="domain" description="HD/PDEase" evidence="1">
    <location>
        <begin position="30"/>
        <end position="143"/>
    </location>
</feature>
<reference evidence="2" key="1">
    <citation type="submission" date="2019-11" db="EMBL/GenBank/DDBJ databases">
        <authorList>
            <person name="Feng L."/>
        </authorList>
    </citation>
    <scope>NUCLEOTIDE SEQUENCE</scope>
    <source>
        <strain evidence="2">CTertiumLFYP3</strain>
    </source>
</reference>
<proteinExistence type="predicted"/>
<organism evidence="2">
    <name type="scientific">Clostridium tertium</name>
    <dbReference type="NCBI Taxonomy" id="1559"/>
    <lineage>
        <taxon>Bacteria</taxon>
        <taxon>Bacillati</taxon>
        <taxon>Bacillota</taxon>
        <taxon>Clostridia</taxon>
        <taxon>Eubacteriales</taxon>
        <taxon>Clostridiaceae</taxon>
        <taxon>Clostridium</taxon>
    </lineage>
</organism>
<evidence type="ECO:0000313" key="2">
    <source>
        <dbReference type="EMBL" id="VYT61647.1"/>
    </source>
</evidence>
<dbReference type="Pfam" id="PF01966">
    <property type="entry name" value="HD"/>
    <property type="match status" value="1"/>
</dbReference>
<evidence type="ECO:0000259" key="1">
    <source>
        <dbReference type="SMART" id="SM00471"/>
    </source>
</evidence>
<dbReference type="Gene3D" id="1.10.3210.10">
    <property type="entry name" value="Hypothetical protein af1432"/>
    <property type="match status" value="1"/>
</dbReference>
<dbReference type="RefSeq" id="WP_156624224.1">
    <property type="nucleotide sequence ID" value="NZ_CACRTO010000005.1"/>
</dbReference>
<accession>A0A6N2Y650</accession>
<sequence length="226" mass="26705">MNRFERIENDKTIIDIYNKISEFEDLDKGCAHHNLDHVRNVSNLVEDLLRKLNYDENFIEEAKIAAILHDIGAIEGKKKHALRSYEFAKKYIEENNIELKNKDLVLEAIKIHSDGFYSDNIIALTLIISDKLDIKYTRVAKAGYSLKGMKELLYIKDILVDIYNNNLVIQFICEDKINKDELEEFYFIIKVFKSIITFSEKMNLIPKVFFNNEEWEMFNIMINNKH</sequence>
<dbReference type="EMBL" id="CACRTO010000005">
    <property type="protein sequence ID" value="VYT61647.1"/>
    <property type="molecule type" value="Genomic_DNA"/>
</dbReference>
<name>A0A6N2Y650_9CLOT</name>
<dbReference type="InterPro" id="IPR006674">
    <property type="entry name" value="HD_domain"/>
</dbReference>
<protein>
    <submittedName>
        <fullName evidence="2">Ribonuclease Y</fullName>
    </submittedName>
</protein>
<dbReference type="SMART" id="SM00471">
    <property type="entry name" value="HDc"/>
    <property type="match status" value="1"/>
</dbReference>
<gene>
    <name evidence="2" type="primary">rny_1</name>
    <name evidence="2" type="ORF">CTLFYP3_00244</name>
</gene>
<dbReference type="AlphaFoldDB" id="A0A6N2Y650"/>